<evidence type="ECO:0000259" key="3">
    <source>
        <dbReference type="Pfam" id="PF07675"/>
    </source>
</evidence>
<comment type="caution">
    <text evidence="5">The sequence shown here is derived from an EMBL/GenBank/DDBJ whole genome shotgun (WGS) entry which is preliminary data.</text>
</comment>
<name>A0ABX1WMH4_9FLAO</name>
<reference evidence="5 6" key="1">
    <citation type="submission" date="2020-05" db="EMBL/GenBank/DDBJ databases">
        <title>Tigecycline resistant gene in Empedobacter stercoris.</title>
        <authorList>
            <person name="Chen Y."/>
            <person name="Cheng Y."/>
            <person name="Zhou K."/>
        </authorList>
    </citation>
    <scope>NUCLEOTIDE SEQUENCE [LARGE SCALE GENOMIC DNA]</scope>
    <source>
        <strain evidence="5 6">ES202</strain>
    </source>
</reference>
<dbReference type="Proteomes" id="UP000580344">
    <property type="component" value="Unassembled WGS sequence"/>
</dbReference>
<dbReference type="NCBIfam" id="NF038128">
    <property type="entry name" value="choice_anch_J"/>
    <property type="match status" value="2"/>
</dbReference>
<feature type="domain" description="Cleaved adhesin" evidence="3">
    <location>
        <begin position="54"/>
        <end position="188"/>
    </location>
</feature>
<feature type="signal peptide" evidence="2">
    <location>
        <begin position="1"/>
        <end position="21"/>
    </location>
</feature>
<organism evidence="5 6">
    <name type="scientific">Empedobacter stercoris</name>
    <dbReference type="NCBI Taxonomy" id="1628248"/>
    <lineage>
        <taxon>Bacteria</taxon>
        <taxon>Pseudomonadati</taxon>
        <taxon>Bacteroidota</taxon>
        <taxon>Flavobacteriia</taxon>
        <taxon>Flavobacteriales</taxon>
        <taxon>Weeksellaceae</taxon>
        <taxon>Empedobacter</taxon>
    </lineage>
</organism>
<feature type="chain" id="PRO_5046050353" evidence="2">
    <location>
        <begin position="22"/>
        <end position="454"/>
    </location>
</feature>
<sequence>MKKILCSLLTLSSLATLSAQIFEENFDGNGPGISAWTVIDNDKNKPASAVNFITNGWNSIDRQGNNGNYGGPMGNFAAMSTSWYSPTGTSDDWLISPVIDLKDAKDPVLEWKAKAQDPDFSDGYKVMISTGGNAIADFKTEILSVSAEDSDWKKRTFNLKDYAGQQVRIAFVNNSTDMFMLLIDDIKVTESSGGGDPDPTSDVIWSDNFDDVDISDWKLSDKDGDKFNWSAVQSTDASGNPVGSPLITSASYINNYGPLTPDNWITSPEIDLTNVDGKATLKYGVFASDPLYNKENYAVYISTTNDTSNESDFKQVFTEKDLPGTETERSVDLTEFVGQKIYITFRHFNVSDMYRINIDNVSVEGKLKTLGTSTVKSDKAVSVYPNPVQDSFKVNLDSNADKSKVTLELFNLNGAKVKTFKHADSYDISSLPKGVYILEINNGTSKVVKKLVKK</sequence>
<evidence type="ECO:0000256" key="2">
    <source>
        <dbReference type="SAM" id="SignalP"/>
    </source>
</evidence>
<feature type="domain" description="Secretion system C-terminal sorting" evidence="4">
    <location>
        <begin position="383"/>
        <end position="452"/>
    </location>
</feature>
<dbReference type="EMBL" id="JABFOQ010000018">
    <property type="protein sequence ID" value="NOJ75896.1"/>
    <property type="molecule type" value="Genomic_DNA"/>
</dbReference>
<proteinExistence type="predicted"/>
<protein>
    <submittedName>
        <fullName evidence="5">T9SS type A sorting domain-containing protein</fullName>
    </submittedName>
</protein>
<evidence type="ECO:0000259" key="4">
    <source>
        <dbReference type="Pfam" id="PF18962"/>
    </source>
</evidence>
<dbReference type="NCBIfam" id="TIGR04183">
    <property type="entry name" value="Por_Secre_tail"/>
    <property type="match status" value="1"/>
</dbReference>
<dbReference type="Pfam" id="PF18962">
    <property type="entry name" value="Por_Secre_tail"/>
    <property type="match status" value="1"/>
</dbReference>
<dbReference type="Gene3D" id="2.60.120.200">
    <property type="match status" value="2"/>
</dbReference>
<evidence type="ECO:0000313" key="5">
    <source>
        <dbReference type="EMBL" id="NOJ75896.1"/>
    </source>
</evidence>
<dbReference type="RefSeq" id="WP_171623192.1">
    <property type="nucleotide sequence ID" value="NZ_CP053698.1"/>
</dbReference>
<dbReference type="InterPro" id="IPR011628">
    <property type="entry name" value="Cleaved_adhesin"/>
</dbReference>
<keyword evidence="6" id="KW-1185">Reference proteome</keyword>
<accession>A0ABX1WMH4</accession>
<dbReference type="InterPro" id="IPR026444">
    <property type="entry name" value="Secre_tail"/>
</dbReference>
<dbReference type="Pfam" id="PF07675">
    <property type="entry name" value="Cleaved_Adhesin"/>
    <property type="match status" value="2"/>
</dbReference>
<gene>
    <name evidence="5" type="ORF">HMH06_08650</name>
</gene>
<evidence type="ECO:0000256" key="1">
    <source>
        <dbReference type="ARBA" id="ARBA00022729"/>
    </source>
</evidence>
<evidence type="ECO:0000313" key="6">
    <source>
        <dbReference type="Proteomes" id="UP000580344"/>
    </source>
</evidence>
<feature type="domain" description="Cleaved adhesin" evidence="3">
    <location>
        <begin position="215"/>
        <end position="363"/>
    </location>
</feature>
<keyword evidence="1 2" id="KW-0732">Signal</keyword>